<feature type="domain" description="Late embryogenesis abundant protein LEA-2 subgroup" evidence="6">
    <location>
        <begin position="104"/>
        <end position="200"/>
    </location>
</feature>
<dbReference type="PANTHER" id="PTHR31234:SF65">
    <property type="entry name" value="LATE EMBRYOGENESIS ABUNDANT PROTEIN, LEA_2 SUBGROUP"/>
    <property type="match status" value="1"/>
</dbReference>
<accession>A0A8X8W494</accession>
<reference evidence="7" key="2">
    <citation type="submission" date="2020-08" db="EMBL/GenBank/DDBJ databases">
        <title>Plant Genome Project.</title>
        <authorList>
            <person name="Zhang R.-G."/>
        </authorList>
    </citation>
    <scope>NUCLEOTIDE SEQUENCE</scope>
    <source>
        <strain evidence="7">Huo1</strain>
        <tissue evidence="7">Leaf</tissue>
    </source>
</reference>
<protein>
    <recommendedName>
        <fullName evidence="6">Late embryogenesis abundant protein LEA-2 subgroup domain-containing protein</fullName>
    </recommendedName>
</protein>
<dbReference type="GO" id="GO:0016020">
    <property type="term" value="C:membrane"/>
    <property type="evidence" value="ECO:0007669"/>
    <property type="project" value="UniProtKB-SubCell"/>
</dbReference>
<comment type="caution">
    <text evidence="7">The sequence shown here is derived from an EMBL/GenBank/DDBJ whole genome shotgun (WGS) entry which is preliminary data.</text>
</comment>
<dbReference type="InterPro" id="IPR044839">
    <property type="entry name" value="NDR1-like"/>
</dbReference>
<sequence length="314" mass="34767">MAEKEQQSPLPLAPARYGLSRSDAEAAANPAEQRRININKRRKCLLFVFLFAVLQTGIILLFTFTVMRIRTPKFRVLTATLELSNSSVALPGNGSLRVAMTAELGVKNSNFGRFRYGRTALYFFYNGAQVGEAAAGGGRANWRSTERLKVKVDLNVADSAQLERDLTAGVVALTSRAEMRGDVRLAMVFEKKRSAEMNCSMEIVTGNLKFKWAVRQHTSPLHTSSCHLRAACLSNSPPQDGSISNANILTKTYLMTPETAPAVAPKKLSDLLRAAQLLQEEDKLLHILFATRKLHLLQAALSHKTENKWRNISP</sequence>
<dbReference type="GO" id="GO:0098542">
    <property type="term" value="P:defense response to other organism"/>
    <property type="evidence" value="ECO:0007669"/>
    <property type="project" value="InterPro"/>
</dbReference>
<dbReference type="AlphaFoldDB" id="A0A8X8W494"/>
<dbReference type="PANTHER" id="PTHR31234">
    <property type="entry name" value="LATE EMBRYOGENESIS ABUNDANT (LEA) HYDROXYPROLINE-RICH GLYCOPROTEIN FAMILY"/>
    <property type="match status" value="1"/>
</dbReference>
<evidence type="ECO:0000259" key="6">
    <source>
        <dbReference type="Pfam" id="PF03168"/>
    </source>
</evidence>
<dbReference type="Proteomes" id="UP000298416">
    <property type="component" value="Unassembled WGS sequence"/>
</dbReference>
<evidence type="ECO:0000313" key="7">
    <source>
        <dbReference type="EMBL" id="KAG6387738.1"/>
    </source>
</evidence>
<dbReference type="Pfam" id="PF03168">
    <property type="entry name" value="LEA_2"/>
    <property type="match status" value="1"/>
</dbReference>
<comment type="subcellular location">
    <subcellularLocation>
        <location evidence="1">Membrane</location>
        <topology evidence="1">Single-pass membrane protein</topology>
    </subcellularLocation>
</comment>
<evidence type="ECO:0000256" key="1">
    <source>
        <dbReference type="ARBA" id="ARBA00004167"/>
    </source>
</evidence>
<keyword evidence="4 5" id="KW-0472">Membrane</keyword>
<keyword evidence="8" id="KW-1185">Reference proteome</keyword>
<evidence type="ECO:0000256" key="3">
    <source>
        <dbReference type="ARBA" id="ARBA00022989"/>
    </source>
</evidence>
<organism evidence="7">
    <name type="scientific">Salvia splendens</name>
    <name type="common">Scarlet sage</name>
    <dbReference type="NCBI Taxonomy" id="180675"/>
    <lineage>
        <taxon>Eukaryota</taxon>
        <taxon>Viridiplantae</taxon>
        <taxon>Streptophyta</taxon>
        <taxon>Embryophyta</taxon>
        <taxon>Tracheophyta</taxon>
        <taxon>Spermatophyta</taxon>
        <taxon>Magnoliopsida</taxon>
        <taxon>eudicotyledons</taxon>
        <taxon>Gunneridae</taxon>
        <taxon>Pentapetalae</taxon>
        <taxon>asterids</taxon>
        <taxon>lamiids</taxon>
        <taxon>Lamiales</taxon>
        <taxon>Lamiaceae</taxon>
        <taxon>Nepetoideae</taxon>
        <taxon>Mentheae</taxon>
        <taxon>Salviinae</taxon>
        <taxon>Salvia</taxon>
        <taxon>Salvia subgen. Calosphace</taxon>
        <taxon>core Calosphace</taxon>
    </lineage>
</organism>
<evidence type="ECO:0000313" key="8">
    <source>
        <dbReference type="Proteomes" id="UP000298416"/>
    </source>
</evidence>
<dbReference type="InterPro" id="IPR004864">
    <property type="entry name" value="LEA_2"/>
</dbReference>
<keyword evidence="2 5" id="KW-0812">Transmembrane</keyword>
<dbReference type="EMBL" id="PNBA02000021">
    <property type="protein sequence ID" value="KAG6387738.1"/>
    <property type="molecule type" value="Genomic_DNA"/>
</dbReference>
<evidence type="ECO:0000256" key="2">
    <source>
        <dbReference type="ARBA" id="ARBA00022692"/>
    </source>
</evidence>
<evidence type="ECO:0000256" key="5">
    <source>
        <dbReference type="SAM" id="Phobius"/>
    </source>
</evidence>
<name>A0A8X8W494_SALSN</name>
<feature type="transmembrane region" description="Helical" evidence="5">
    <location>
        <begin position="44"/>
        <end position="67"/>
    </location>
</feature>
<proteinExistence type="predicted"/>
<reference evidence="7" key="1">
    <citation type="submission" date="2018-01" db="EMBL/GenBank/DDBJ databases">
        <authorList>
            <person name="Mao J.F."/>
        </authorList>
    </citation>
    <scope>NUCLEOTIDE SEQUENCE</scope>
    <source>
        <strain evidence="7">Huo1</strain>
        <tissue evidence="7">Leaf</tissue>
    </source>
</reference>
<gene>
    <name evidence="7" type="ORF">SASPL_152930</name>
</gene>
<evidence type="ECO:0000256" key="4">
    <source>
        <dbReference type="ARBA" id="ARBA00023136"/>
    </source>
</evidence>
<keyword evidence="3 5" id="KW-1133">Transmembrane helix</keyword>